<evidence type="ECO:0000313" key="2">
    <source>
        <dbReference type="Proteomes" id="UP000178419"/>
    </source>
</evidence>
<evidence type="ECO:0000313" key="1">
    <source>
        <dbReference type="EMBL" id="OGM21502.1"/>
    </source>
</evidence>
<dbReference type="AlphaFoldDB" id="A0A1F7Y2K7"/>
<proteinExistence type="predicted"/>
<dbReference type="EMBL" id="MGGE01000014">
    <property type="protein sequence ID" value="OGM21502.1"/>
    <property type="molecule type" value="Genomic_DNA"/>
</dbReference>
<sequence length="277" mass="31626">MEDGIDLNPKKIFDRRLFTQYSREKLYELERRVVESTPRLNELMRTDQWGVFVFGSGAVGLATDEITTTGEPFPYDAIGYSDIDTFVVFMGNRPAKLVSLPLLLATVTSDRAYAVGSELVRNHQTISNYGTVTKEEFLAGLDNIAAQSPSERNGNRNSRFYLYLVLNSLLSHSFGNSNFINELKVDLIDKLTGLETSGEEMWNLMNDLLRENYLHYGENAAGDNPKKAKRYNEAMQQILNEHSVASDRNLRTLHILERRRTRINLPNLDRAKEILIK</sequence>
<protein>
    <submittedName>
        <fullName evidence="1">Uncharacterized protein</fullName>
    </submittedName>
</protein>
<comment type="caution">
    <text evidence="1">The sequence shown here is derived from an EMBL/GenBank/DDBJ whole genome shotgun (WGS) entry which is preliminary data.</text>
</comment>
<organism evidence="1 2">
    <name type="scientific">Candidatus Woesebacteria bacterium RIFCSPHIGHO2_01_FULL_38_9</name>
    <dbReference type="NCBI Taxonomy" id="1802492"/>
    <lineage>
        <taxon>Bacteria</taxon>
        <taxon>Candidatus Woeseibacteriota</taxon>
    </lineage>
</organism>
<gene>
    <name evidence="1" type="ORF">A2714_00070</name>
</gene>
<dbReference type="Proteomes" id="UP000178419">
    <property type="component" value="Unassembled WGS sequence"/>
</dbReference>
<accession>A0A1F7Y2K7</accession>
<reference evidence="1 2" key="1">
    <citation type="journal article" date="2016" name="Nat. Commun.">
        <title>Thousands of microbial genomes shed light on interconnected biogeochemical processes in an aquifer system.</title>
        <authorList>
            <person name="Anantharaman K."/>
            <person name="Brown C.T."/>
            <person name="Hug L.A."/>
            <person name="Sharon I."/>
            <person name="Castelle C.J."/>
            <person name="Probst A.J."/>
            <person name="Thomas B.C."/>
            <person name="Singh A."/>
            <person name="Wilkins M.J."/>
            <person name="Karaoz U."/>
            <person name="Brodie E.L."/>
            <person name="Williams K.H."/>
            <person name="Hubbard S.S."/>
            <person name="Banfield J.F."/>
        </authorList>
    </citation>
    <scope>NUCLEOTIDE SEQUENCE [LARGE SCALE GENOMIC DNA]</scope>
</reference>
<name>A0A1F7Y2K7_9BACT</name>